<dbReference type="GO" id="GO:0006518">
    <property type="term" value="P:peptide metabolic process"/>
    <property type="evidence" value="ECO:0007669"/>
    <property type="project" value="TreeGrafter"/>
</dbReference>
<dbReference type="Pfam" id="PF01432">
    <property type="entry name" value="Peptidase_M3"/>
    <property type="match status" value="1"/>
</dbReference>
<evidence type="ECO:0000313" key="9">
    <source>
        <dbReference type="Proteomes" id="UP000824073"/>
    </source>
</evidence>
<dbReference type="Gene3D" id="1.10.1370.30">
    <property type="match status" value="1"/>
</dbReference>
<sequence length="563" mass="65046">MKFFDMPYERPQVEQNKKEIEKLTEALKNAQSFAQADEVMQEMDKLNDHLHTMLSLANVRHSIDTTDKFYDDEATFIDENIPLLQESLQNWRKALYESAFRPDFEKKYGDLLFRNIELDLKSFSPAIIPEMQRENALTTEYQKLIASAQIPFEGGVYTLSQLTPFKMSADDRIRRAAWVAEGEFYMQNAEKLDSLYDELVKVRDAMGKKLGYDNFVPLGYCNMGRNSYGREEVARFREAVVKYLVPVGEKLQKEKAARLGFEYPLNYADNALSFRDGNATPQGSADDILAHGKTFYHELSPETHEFIDFMFENELFDVLSKKGKAGGGFCTSFPDYRSPFIFANFNGTQGDVEVMTHEAGHAFAGYTARNMKPAEYRHATLDACEIHSMSMEFFAWPWAEGFFGKDTRKFYYSHLANAITFIPYGCMVDHFQHIVYDHPELTPAQRHEEWRKLTAIYMPWIKLDSIPFYGDGRAWQRQQHIYNSPFYYIDYCLAQTVALQFWACMQKDRADAWQRYLSLVRLGGSRPFDQLVKAAGLSVPFEEAALQEVAAAAEQWLGQNKPQ</sequence>
<reference evidence="8" key="2">
    <citation type="journal article" date="2021" name="PeerJ">
        <title>Extensive microbial diversity within the chicken gut microbiome revealed by metagenomics and culture.</title>
        <authorList>
            <person name="Gilroy R."/>
            <person name="Ravi A."/>
            <person name="Getino M."/>
            <person name="Pursley I."/>
            <person name="Horton D.L."/>
            <person name="Alikhan N.F."/>
            <person name="Baker D."/>
            <person name="Gharbi K."/>
            <person name="Hall N."/>
            <person name="Watson M."/>
            <person name="Adriaenssens E.M."/>
            <person name="Foster-Nyarko E."/>
            <person name="Jarju S."/>
            <person name="Secka A."/>
            <person name="Antonio M."/>
            <person name="Oren A."/>
            <person name="Chaudhuri R.R."/>
            <person name="La Ragione R."/>
            <person name="Hildebrand F."/>
            <person name="Pallen M.J."/>
        </authorList>
    </citation>
    <scope>NUCLEOTIDE SEQUENCE</scope>
    <source>
        <strain evidence="8">CHK191-8634</strain>
    </source>
</reference>
<evidence type="ECO:0000256" key="1">
    <source>
        <dbReference type="ARBA" id="ARBA00022670"/>
    </source>
</evidence>
<evidence type="ECO:0000256" key="4">
    <source>
        <dbReference type="ARBA" id="ARBA00022833"/>
    </source>
</evidence>
<evidence type="ECO:0000256" key="3">
    <source>
        <dbReference type="ARBA" id="ARBA00022801"/>
    </source>
</evidence>
<dbReference type="PANTHER" id="PTHR11804:SF28">
    <property type="entry name" value="OLIGOENDOPEPTIDASE F"/>
    <property type="match status" value="1"/>
</dbReference>
<dbReference type="NCBIfam" id="TIGR02289">
    <property type="entry name" value="M3_not_pepF"/>
    <property type="match status" value="1"/>
</dbReference>
<keyword evidence="4 6" id="KW-0862">Zinc</keyword>
<keyword evidence="3 6" id="KW-0378">Hydrolase</keyword>
<dbReference type="InterPro" id="IPR011976">
    <property type="entry name" value="Pept_M3B_oligopep-rel"/>
</dbReference>
<feature type="domain" description="Peptidase M3A/M3B catalytic" evidence="7">
    <location>
        <begin position="167"/>
        <end position="549"/>
    </location>
</feature>
<dbReference type="SUPFAM" id="SSF55486">
    <property type="entry name" value="Metalloproteases ('zincins'), catalytic domain"/>
    <property type="match status" value="1"/>
</dbReference>
<evidence type="ECO:0000313" key="8">
    <source>
        <dbReference type="EMBL" id="HIU43599.1"/>
    </source>
</evidence>
<keyword evidence="5 6" id="KW-0482">Metalloprotease</keyword>
<dbReference type="GO" id="GO:0004222">
    <property type="term" value="F:metalloendopeptidase activity"/>
    <property type="evidence" value="ECO:0007669"/>
    <property type="project" value="InterPro"/>
</dbReference>
<keyword evidence="2 6" id="KW-0479">Metal-binding</keyword>
<keyword evidence="1 6" id="KW-0645">Protease</keyword>
<dbReference type="AlphaFoldDB" id="A0A9D1LKW4"/>
<comment type="caution">
    <text evidence="8">The sequence shown here is derived from an EMBL/GenBank/DDBJ whole genome shotgun (WGS) entry which is preliminary data.</text>
</comment>
<gene>
    <name evidence="8" type="ORF">IAB67_04795</name>
</gene>
<dbReference type="GO" id="GO:0006508">
    <property type="term" value="P:proteolysis"/>
    <property type="evidence" value="ECO:0007669"/>
    <property type="project" value="UniProtKB-KW"/>
</dbReference>
<comment type="cofactor">
    <cofactor evidence="6">
        <name>Zn(2+)</name>
        <dbReference type="ChEBI" id="CHEBI:29105"/>
    </cofactor>
    <text evidence="6">Binds 1 zinc ion.</text>
</comment>
<dbReference type="Proteomes" id="UP000824073">
    <property type="component" value="Unassembled WGS sequence"/>
</dbReference>
<dbReference type="CDD" id="cd09606">
    <property type="entry name" value="M3B_PepF"/>
    <property type="match status" value="1"/>
</dbReference>
<comment type="similarity">
    <text evidence="6">Belongs to the peptidase M3 family.</text>
</comment>
<dbReference type="PANTHER" id="PTHR11804">
    <property type="entry name" value="PROTEASE M3 THIMET OLIGOPEPTIDASE-RELATED"/>
    <property type="match status" value="1"/>
</dbReference>
<dbReference type="InterPro" id="IPR001567">
    <property type="entry name" value="Pept_M3A_M3B_dom"/>
</dbReference>
<dbReference type="InterPro" id="IPR045090">
    <property type="entry name" value="Pept_M3A_M3B"/>
</dbReference>
<protein>
    <submittedName>
        <fullName evidence="8">M3 family oligoendopeptidase</fullName>
    </submittedName>
</protein>
<organism evidence="8 9">
    <name type="scientific">Candidatus Ventrousia excrementavium</name>
    <dbReference type="NCBI Taxonomy" id="2840961"/>
    <lineage>
        <taxon>Bacteria</taxon>
        <taxon>Bacillati</taxon>
        <taxon>Bacillota</taxon>
        <taxon>Clostridia</taxon>
        <taxon>Eubacteriales</taxon>
        <taxon>Clostridiaceae</taxon>
        <taxon>Clostridiaceae incertae sedis</taxon>
        <taxon>Candidatus Ventrousia</taxon>
    </lineage>
</organism>
<evidence type="ECO:0000256" key="6">
    <source>
        <dbReference type="RuleBase" id="RU003435"/>
    </source>
</evidence>
<evidence type="ECO:0000256" key="2">
    <source>
        <dbReference type="ARBA" id="ARBA00022723"/>
    </source>
</evidence>
<name>A0A9D1LKW4_9CLOT</name>
<dbReference type="EMBL" id="DVMR01000040">
    <property type="protein sequence ID" value="HIU43599.1"/>
    <property type="molecule type" value="Genomic_DNA"/>
</dbReference>
<reference evidence="8" key="1">
    <citation type="submission" date="2020-10" db="EMBL/GenBank/DDBJ databases">
        <authorList>
            <person name="Gilroy R."/>
        </authorList>
    </citation>
    <scope>NUCLEOTIDE SEQUENCE</scope>
    <source>
        <strain evidence="8">CHK191-8634</strain>
    </source>
</reference>
<evidence type="ECO:0000256" key="5">
    <source>
        <dbReference type="ARBA" id="ARBA00023049"/>
    </source>
</evidence>
<accession>A0A9D1LKW4</accession>
<evidence type="ECO:0000259" key="7">
    <source>
        <dbReference type="Pfam" id="PF01432"/>
    </source>
</evidence>
<proteinExistence type="inferred from homology"/>
<dbReference type="GO" id="GO:0046872">
    <property type="term" value="F:metal ion binding"/>
    <property type="evidence" value="ECO:0007669"/>
    <property type="project" value="UniProtKB-UniRule"/>
</dbReference>